<dbReference type="Proteomes" id="UP000573818">
    <property type="component" value="Unassembled WGS sequence"/>
</dbReference>
<dbReference type="PANTHER" id="PTHR10217">
    <property type="entry name" value="VOLTAGE AND LIGAND GATED POTASSIUM CHANNEL"/>
    <property type="match status" value="1"/>
</dbReference>
<accession>A0A7K7E2Z1</accession>
<dbReference type="Pfam" id="PF00027">
    <property type="entry name" value="cNMP_binding"/>
    <property type="match status" value="1"/>
</dbReference>
<evidence type="ECO:0000313" key="18">
    <source>
        <dbReference type="Proteomes" id="UP000573818"/>
    </source>
</evidence>
<dbReference type="InterPro" id="IPR000014">
    <property type="entry name" value="PAS"/>
</dbReference>
<dbReference type="InterPro" id="IPR018490">
    <property type="entry name" value="cNMP-bd_dom_sf"/>
</dbReference>
<keyword evidence="2" id="KW-0813">Transport</keyword>
<gene>
    <name evidence="17" type="primary">Kcnh6</name>
    <name evidence="17" type="ORF">SYLATR_R03009</name>
</gene>
<dbReference type="PRINTS" id="PR01470">
    <property type="entry name" value="ERGCHANNEL"/>
</dbReference>
<dbReference type="GO" id="GO:0034702">
    <property type="term" value="C:monoatomic ion channel complex"/>
    <property type="evidence" value="ECO:0007669"/>
    <property type="project" value="UniProtKB-KW"/>
</dbReference>
<dbReference type="GO" id="GO:0005242">
    <property type="term" value="F:inward rectifier potassium channel activity"/>
    <property type="evidence" value="ECO:0007669"/>
    <property type="project" value="TreeGrafter"/>
</dbReference>
<dbReference type="InterPro" id="IPR003967">
    <property type="entry name" value="K_chnl_volt-dep_ERG"/>
</dbReference>
<dbReference type="Pfam" id="PF13426">
    <property type="entry name" value="PAS_9"/>
    <property type="match status" value="1"/>
</dbReference>
<evidence type="ECO:0000256" key="15">
    <source>
        <dbReference type="SAM" id="Phobius"/>
    </source>
</evidence>
<keyword evidence="12" id="KW-0407">Ion channel</keyword>
<feature type="region of interest" description="Disordered" evidence="14">
    <location>
        <begin position="1096"/>
        <end position="1208"/>
    </location>
</feature>
<evidence type="ECO:0000256" key="7">
    <source>
        <dbReference type="ARBA" id="ARBA00022882"/>
    </source>
</evidence>
<evidence type="ECO:0000256" key="2">
    <source>
        <dbReference type="ARBA" id="ARBA00022448"/>
    </source>
</evidence>
<dbReference type="PANTHER" id="PTHR10217:SF468">
    <property type="entry name" value="POTASSIUM VOLTAGE-GATED CHANNEL SUBFAMILY H MEMBER 6"/>
    <property type="match status" value="1"/>
</dbReference>
<keyword evidence="9 15" id="KW-1133">Transmembrane helix</keyword>
<dbReference type="GO" id="GO:0060307">
    <property type="term" value="P:regulation of ventricular cardiac muscle cell membrane repolarization"/>
    <property type="evidence" value="ECO:0007669"/>
    <property type="project" value="TreeGrafter"/>
</dbReference>
<feature type="compositionally biased region" description="Polar residues" evidence="14">
    <location>
        <begin position="924"/>
        <end position="933"/>
    </location>
</feature>
<feature type="transmembrane region" description="Helical" evidence="15">
    <location>
        <begin position="539"/>
        <end position="563"/>
    </location>
</feature>
<evidence type="ECO:0000313" key="17">
    <source>
        <dbReference type="EMBL" id="NWY39000.1"/>
    </source>
</evidence>
<comment type="catalytic activity">
    <reaction evidence="13">
        <text>K(+)(in) = K(+)(out)</text>
        <dbReference type="Rhea" id="RHEA:29463"/>
        <dbReference type="ChEBI" id="CHEBI:29103"/>
    </reaction>
</comment>
<feature type="region of interest" description="Disordered" evidence="14">
    <location>
        <begin position="196"/>
        <end position="240"/>
    </location>
</feature>
<keyword evidence="6" id="KW-0631">Potassium channel</keyword>
<evidence type="ECO:0000259" key="16">
    <source>
        <dbReference type="PROSITE" id="PS50042"/>
    </source>
</evidence>
<name>A0A7K7E2Z1_9SYLV</name>
<dbReference type="CDD" id="cd00038">
    <property type="entry name" value="CAP_ED"/>
    <property type="match status" value="1"/>
</dbReference>
<evidence type="ECO:0000256" key="4">
    <source>
        <dbReference type="ARBA" id="ARBA00022538"/>
    </source>
</evidence>
<dbReference type="GO" id="GO:0005886">
    <property type="term" value="C:plasma membrane"/>
    <property type="evidence" value="ECO:0007669"/>
    <property type="project" value="UniProtKB-SubCell"/>
</dbReference>
<dbReference type="GO" id="GO:0086013">
    <property type="term" value="P:membrane repolarization during cardiac muscle cell action potential"/>
    <property type="evidence" value="ECO:0007669"/>
    <property type="project" value="TreeGrafter"/>
</dbReference>
<feature type="compositionally biased region" description="Basic and acidic residues" evidence="14">
    <location>
        <begin position="211"/>
        <end position="220"/>
    </location>
</feature>
<feature type="compositionally biased region" description="Basic and acidic residues" evidence="14">
    <location>
        <begin position="1185"/>
        <end position="1201"/>
    </location>
</feature>
<protein>
    <submittedName>
        <fullName evidence="17">KCNH6 protein</fullName>
    </submittedName>
</protein>
<dbReference type="InterPro" id="IPR050818">
    <property type="entry name" value="KCNH_animal-type"/>
</dbReference>
<feature type="region of interest" description="Disordered" evidence="14">
    <location>
        <begin position="908"/>
        <end position="958"/>
    </location>
</feature>
<feature type="domain" description="Cyclic nucleotide-binding" evidence="16">
    <location>
        <begin position="735"/>
        <end position="835"/>
    </location>
</feature>
<dbReference type="Gene3D" id="2.60.120.10">
    <property type="entry name" value="Jelly Rolls"/>
    <property type="match status" value="1"/>
</dbReference>
<dbReference type="FunFam" id="1.10.287.70:FF:000020">
    <property type="entry name" value="Potassium channel, voltage-gated eag-related subfamily H, member 7"/>
    <property type="match status" value="1"/>
</dbReference>
<dbReference type="InterPro" id="IPR005821">
    <property type="entry name" value="Ion_trans_dom"/>
</dbReference>
<dbReference type="InterPro" id="IPR035965">
    <property type="entry name" value="PAS-like_dom_sf"/>
</dbReference>
<dbReference type="SUPFAM" id="SSF51206">
    <property type="entry name" value="cAMP-binding domain-like"/>
    <property type="match status" value="1"/>
</dbReference>
<evidence type="ECO:0000256" key="14">
    <source>
        <dbReference type="SAM" id="MobiDB-lite"/>
    </source>
</evidence>
<evidence type="ECO:0000256" key="10">
    <source>
        <dbReference type="ARBA" id="ARBA00023065"/>
    </source>
</evidence>
<dbReference type="PRINTS" id="PR01463">
    <property type="entry name" value="EAGCHANLFMLY"/>
</dbReference>
<proteinExistence type="predicted"/>
<dbReference type="Gene3D" id="3.30.450.20">
    <property type="entry name" value="PAS domain"/>
    <property type="match status" value="1"/>
</dbReference>
<evidence type="ECO:0000256" key="11">
    <source>
        <dbReference type="ARBA" id="ARBA00023136"/>
    </source>
</evidence>
<evidence type="ECO:0000256" key="13">
    <source>
        <dbReference type="ARBA" id="ARBA00034430"/>
    </source>
</evidence>
<evidence type="ECO:0000256" key="3">
    <source>
        <dbReference type="ARBA" id="ARBA00022475"/>
    </source>
</evidence>
<dbReference type="InterPro" id="IPR000595">
    <property type="entry name" value="cNMP-bd_dom"/>
</dbReference>
<keyword evidence="3" id="KW-1003">Cell membrane</keyword>
<feature type="non-terminal residue" evidence="17">
    <location>
        <position position="1"/>
    </location>
</feature>
<evidence type="ECO:0000256" key="12">
    <source>
        <dbReference type="ARBA" id="ARBA00023303"/>
    </source>
</evidence>
<dbReference type="CDD" id="cd00130">
    <property type="entry name" value="PAS"/>
    <property type="match status" value="1"/>
</dbReference>
<dbReference type="Pfam" id="PF00520">
    <property type="entry name" value="Ion_trans"/>
    <property type="match status" value="1"/>
</dbReference>
<keyword evidence="18" id="KW-1185">Reference proteome</keyword>
<feature type="compositionally biased region" description="Basic and acidic residues" evidence="14">
    <location>
        <begin position="1119"/>
        <end position="1129"/>
    </location>
</feature>
<keyword evidence="7" id="KW-0851">Voltage-gated channel</keyword>
<keyword evidence="10" id="KW-0406">Ion transport</keyword>
<feature type="transmembrane region" description="Helical" evidence="15">
    <location>
        <begin position="401"/>
        <end position="422"/>
    </location>
</feature>
<feature type="transmembrane region" description="Helical" evidence="15">
    <location>
        <begin position="635"/>
        <end position="656"/>
    </location>
</feature>
<evidence type="ECO:0000256" key="9">
    <source>
        <dbReference type="ARBA" id="ARBA00022989"/>
    </source>
</evidence>
<keyword evidence="5 15" id="KW-0812">Transmembrane</keyword>
<reference evidence="17 18" key="1">
    <citation type="submission" date="2019-09" db="EMBL/GenBank/DDBJ databases">
        <title>Bird 10,000 Genomes (B10K) Project - Family phase.</title>
        <authorList>
            <person name="Zhang G."/>
        </authorList>
    </citation>
    <scope>NUCLEOTIDE SEQUENCE [LARGE SCALE GENOMIC DNA]</scope>
    <source>
        <strain evidence="17">OUT-0013</strain>
        <tissue evidence="17">Blood</tissue>
    </source>
</reference>
<dbReference type="GO" id="GO:0086091">
    <property type="term" value="P:regulation of heart rate by cardiac conduction"/>
    <property type="evidence" value="ECO:0007669"/>
    <property type="project" value="TreeGrafter"/>
</dbReference>
<evidence type="ECO:0000256" key="6">
    <source>
        <dbReference type="ARBA" id="ARBA00022826"/>
    </source>
</evidence>
<dbReference type="InterPro" id="IPR003938">
    <property type="entry name" value="K_chnl_volt-dep_EAG/ELK/ERG"/>
</dbReference>
<dbReference type="SMART" id="SM00100">
    <property type="entry name" value="cNMP"/>
    <property type="match status" value="1"/>
</dbReference>
<evidence type="ECO:0000256" key="5">
    <source>
        <dbReference type="ARBA" id="ARBA00022692"/>
    </source>
</evidence>
<dbReference type="AlphaFoldDB" id="A0A7K7E2Z1"/>
<feature type="transmembrane region" description="Helical" evidence="15">
    <location>
        <begin position="604"/>
        <end position="623"/>
    </location>
</feature>
<dbReference type="SUPFAM" id="SSF81324">
    <property type="entry name" value="Voltage-gated potassium channels"/>
    <property type="match status" value="1"/>
</dbReference>
<comment type="subcellular location">
    <subcellularLocation>
        <location evidence="1">Cell membrane</location>
        <topology evidence="1">Multi-pass membrane protein</topology>
    </subcellularLocation>
</comment>
<evidence type="ECO:0000256" key="8">
    <source>
        <dbReference type="ARBA" id="ARBA00022958"/>
    </source>
</evidence>
<feature type="region of interest" description="Disordered" evidence="14">
    <location>
        <begin position="284"/>
        <end position="311"/>
    </location>
</feature>
<dbReference type="Gene3D" id="1.10.287.70">
    <property type="match status" value="1"/>
</dbReference>
<keyword evidence="4" id="KW-0633">Potassium transport</keyword>
<keyword evidence="8" id="KW-0630">Potassium</keyword>
<feature type="compositionally biased region" description="Low complexity" evidence="14">
    <location>
        <begin position="1130"/>
        <end position="1141"/>
    </location>
</feature>
<organism evidence="17 18">
    <name type="scientific">Sylvia atricapilla</name>
    <name type="common">blackcap</name>
    <dbReference type="NCBI Taxonomy" id="48155"/>
    <lineage>
        <taxon>Eukaryota</taxon>
        <taxon>Metazoa</taxon>
        <taxon>Chordata</taxon>
        <taxon>Craniata</taxon>
        <taxon>Vertebrata</taxon>
        <taxon>Euteleostomi</taxon>
        <taxon>Archelosauria</taxon>
        <taxon>Archosauria</taxon>
        <taxon>Dinosauria</taxon>
        <taxon>Saurischia</taxon>
        <taxon>Theropoda</taxon>
        <taxon>Coelurosauria</taxon>
        <taxon>Aves</taxon>
        <taxon>Neognathae</taxon>
        <taxon>Neoaves</taxon>
        <taxon>Telluraves</taxon>
        <taxon>Australaves</taxon>
        <taxon>Passeriformes</taxon>
        <taxon>Sylvioidea</taxon>
        <taxon>Sylviidae</taxon>
        <taxon>Sylviinae</taxon>
        <taxon>Sylvia</taxon>
    </lineage>
</organism>
<sequence length="1208" mass="136177">SLWVPTTPLRLLLSCLPADRKFLIANAQMENCAIIYCNDGFCEMFGYSRVEVMQQPCTCDFLTGPDTTKSSIAQLTQALLGSEECKLEILYYRKDTSCFRCLVDVVPVKNEEGVVIMFILNFEDLAQLIAKSTGRSLHHRLSKSWSKGEGRSLKFSLPSLRRLKIQRKSLPTSEFDGVAIDYGKPGGDSLILRDLKTSPKENCMQSETESLLEKERRPSLEADPTLQHSSPKQEPPVLGPRGSYPAWGFFRSRPGGSFHSLRRVSSLDNFEAARSEFQRKFRERRANSGRENPGAASHVKPNPPNSTSDSDLMKYRTISQIPQFTLNFVEFNLEKHRSGSTTEIEIIAPHKVMERTQNVTEKVTQVLSLGADVLPEYKLQAPRIHRWTILHYSPFKAVWDWLILLLVIYTAVFTPYSAAFLLNEEQVEEKRWDCSYSCDPLNIIDLIVDIMFIVDIVINFRTTYVNINDEVVSHPGKIAIHYFKGWFLIDMVAAIPFDLLIFRSGSDETTTLIGLLKTARLLRLVRVARKLDRYSEYGAAVLFLLMCTFALIAHWLACIWYAIGNVERPYMEHKIGWLDNLGDQIGKRYNDSDLSSGPSIKDKYVTALYFTFSSLTSVGFGNVSPNTNSEKIFSICVMLIGSLMYASIFGNVSAIIQRLYSGTARYHTQMLRVKEFIRFHQIPNPLRQRLEEYFQHAWSYTNGIDMNAVLKGFPDCLQADICLHLNRTLLQNCKAFRGASKGCLRALAMKFKTTHAPPGDTLVHYGDVLTTLYFISRGSIEILREDIVVAILGKNDIFGEPISLYARPGKSNADVRALTYCDLHKIQREDLLEVLDMYPAFSDNFWSNLEITFNLRDADSVPRSPLSEEYDCTYRRARRRKPSLCQPNKPDPDTGISDAEQYHTYSELTNPQDPLSKDQWDDLGSSTSPCSQASDDEAKSGSPVKAEPFPTPKKDDFALPSLSLITTSAGDTEGSKQVAESSQSYTATPLDIPSMFTFWEDRQPAHPAEPLQHISLVHSSQDMPLHSDYRPGQIESRLELLQAQLSRLESRMSSDINIILQLLQRQLSQVPPAYSPISPSSHSLAMYGMVPRSLEPLGPCAPPGDQELPAQEQSPSYTEVEKFHLKSRDSLSSGMQLSVSSDKTMTVYSEQEHHSPPLPSPEPPHQRAPNTQGLLRGSRFPSLPEHLEASSEHQDIQRHLSDPVLPGS</sequence>
<evidence type="ECO:0000256" key="1">
    <source>
        <dbReference type="ARBA" id="ARBA00004651"/>
    </source>
</evidence>
<dbReference type="FunFam" id="2.60.120.10:FF:000011">
    <property type="entry name" value="Potassium channel, voltage-gated eag-related subfamily H, member 7"/>
    <property type="match status" value="1"/>
</dbReference>
<comment type="caution">
    <text evidence="17">The sequence shown here is derived from an EMBL/GenBank/DDBJ whole genome shotgun (WGS) entry which is preliminary data.</text>
</comment>
<dbReference type="InterPro" id="IPR014710">
    <property type="entry name" value="RmlC-like_jellyroll"/>
</dbReference>
<dbReference type="SUPFAM" id="SSF55785">
    <property type="entry name" value="PYP-like sensor domain (PAS domain)"/>
    <property type="match status" value="1"/>
</dbReference>
<dbReference type="Gene3D" id="1.10.1200.260">
    <property type="match status" value="1"/>
</dbReference>
<dbReference type="FunFam" id="1.10.1200.260:FF:000001">
    <property type="entry name" value="Potassium voltage-gated channel subfamily H member 7"/>
    <property type="match status" value="1"/>
</dbReference>
<dbReference type="EMBL" id="VZSL01000024">
    <property type="protein sequence ID" value="NWY39000.1"/>
    <property type="molecule type" value="Genomic_DNA"/>
</dbReference>
<feature type="non-terminal residue" evidence="17">
    <location>
        <position position="1208"/>
    </location>
</feature>
<dbReference type="NCBIfam" id="TIGR00229">
    <property type="entry name" value="sensory_box"/>
    <property type="match status" value="1"/>
</dbReference>
<keyword evidence="11 15" id="KW-0472">Membrane</keyword>
<dbReference type="PROSITE" id="PS50042">
    <property type="entry name" value="CNMP_BINDING_3"/>
    <property type="match status" value="1"/>
</dbReference>
<dbReference type="FunFam" id="3.30.450.20:FF:000001">
    <property type="entry name" value="Potassium voltage-gated channel subfamily H member 7"/>
    <property type="match status" value="1"/>
</dbReference>